<comment type="caution">
    <text evidence="1">The sequence shown here is derived from an EMBL/GenBank/DDBJ whole genome shotgun (WGS) entry which is preliminary data.</text>
</comment>
<proteinExistence type="predicted"/>
<dbReference type="RefSeq" id="WP_048756338.1">
    <property type="nucleotide sequence ID" value="NZ_CCAZ020000001.1"/>
</dbReference>
<reference evidence="1 2" key="1">
    <citation type="journal article" date="2014" name="Genome Announc.">
        <title>Genome Sequence of Afipia felis Strain 76713, Isolated in Hospital Water Using an Amoeba Co-Culture Procedure.</title>
        <authorList>
            <person name="Benamar S."/>
            <person name="La Scola B."/>
            <person name="Croce O."/>
        </authorList>
    </citation>
    <scope>NUCLEOTIDE SEQUENCE [LARGE SCALE GENOMIC DNA]</scope>
    <source>
        <strain evidence="1 2">76713</strain>
    </source>
</reference>
<accession>A0A090MM15</accession>
<gene>
    <name evidence="1" type="ORF">BN961_01870</name>
</gene>
<organism evidence="1 2">
    <name type="scientific">Afipia felis</name>
    <name type="common">Cat scratch disease bacillus</name>
    <dbReference type="NCBI Taxonomy" id="1035"/>
    <lineage>
        <taxon>Bacteria</taxon>
        <taxon>Pseudomonadati</taxon>
        <taxon>Pseudomonadota</taxon>
        <taxon>Alphaproteobacteria</taxon>
        <taxon>Hyphomicrobiales</taxon>
        <taxon>Nitrobacteraceae</taxon>
        <taxon>Afipia</taxon>
    </lineage>
</organism>
<evidence type="ECO:0000313" key="1">
    <source>
        <dbReference type="EMBL" id="CEG08455.1"/>
    </source>
</evidence>
<sequence>MVSAADIEAGVAIAEAIVSAIVRVAPAIQQGVVSSLPYVQAIAGLIQGTNATQEQIDATLAQINAATDEFLKPLPTDDGSTTT</sequence>
<name>A0A090MM15_AFIFE</name>
<protein>
    <submittedName>
        <fullName evidence="1">Uncharacterized protein</fullName>
    </submittedName>
</protein>
<dbReference type="OrthoDB" id="8266122at2"/>
<dbReference type="AlphaFoldDB" id="A0A090MM15"/>
<dbReference type="EMBL" id="CCAZ020000001">
    <property type="protein sequence ID" value="CEG08455.1"/>
    <property type="molecule type" value="Genomic_DNA"/>
</dbReference>
<evidence type="ECO:0000313" key="2">
    <source>
        <dbReference type="Proteomes" id="UP000035762"/>
    </source>
</evidence>
<dbReference type="Proteomes" id="UP000035762">
    <property type="component" value="Unassembled WGS sequence"/>
</dbReference>
<keyword evidence="2" id="KW-1185">Reference proteome</keyword>
<dbReference type="STRING" id="1035.BN961_01870"/>